<proteinExistence type="predicted"/>
<evidence type="ECO:0000259" key="1">
    <source>
        <dbReference type="SMART" id="SM01037"/>
    </source>
</evidence>
<gene>
    <name evidence="2" type="ORF">EJD97_015209</name>
</gene>
<reference evidence="2" key="1">
    <citation type="submission" date="2019-05" db="EMBL/GenBank/DDBJ databases">
        <title>The de novo reference genome and transcriptome assemblies of the wild tomato species Solanum chilense.</title>
        <authorList>
            <person name="Stam R."/>
            <person name="Nosenko T."/>
            <person name="Hoerger A.C."/>
            <person name="Stephan W."/>
            <person name="Seidel M.A."/>
            <person name="Kuhn J.M.M."/>
            <person name="Haberer G."/>
            <person name="Tellier A."/>
        </authorList>
    </citation>
    <scope>NUCLEOTIDE SEQUENCE</scope>
    <source>
        <tissue evidence="2">Mature leaves</tissue>
    </source>
</reference>
<evidence type="ECO:0000313" key="2">
    <source>
        <dbReference type="EMBL" id="TMW90786.1"/>
    </source>
</evidence>
<feature type="domain" description="Bet v I/Major latex protein" evidence="1">
    <location>
        <begin position="2"/>
        <end position="146"/>
    </location>
</feature>
<sequence length="146" mass="16811">MGLKGKLMASIEVKCGGHEIHDIFHTNADHIPTISRALNRFEIHEGEIEKIGSIISWNYNDGGQNKFMKKIIEDIDPHKKSIRWKIIGGDLLEMYSSFTIALSCEPQWVTWTIEYEKKFKDTPVPLNFMGITLDLNKDIEDHLVKN</sequence>
<dbReference type="InterPro" id="IPR051761">
    <property type="entry name" value="MLP-like_ligand-binding"/>
</dbReference>
<dbReference type="GO" id="GO:0006952">
    <property type="term" value="P:defense response"/>
    <property type="evidence" value="ECO:0007669"/>
    <property type="project" value="InterPro"/>
</dbReference>
<organism evidence="2">
    <name type="scientific">Solanum chilense</name>
    <name type="common">Tomato</name>
    <name type="synonym">Lycopersicon chilense</name>
    <dbReference type="NCBI Taxonomy" id="4083"/>
    <lineage>
        <taxon>Eukaryota</taxon>
        <taxon>Viridiplantae</taxon>
        <taxon>Streptophyta</taxon>
        <taxon>Embryophyta</taxon>
        <taxon>Tracheophyta</taxon>
        <taxon>Spermatophyta</taxon>
        <taxon>Magnoliopsida</taxon>
        <taxon>eudicotyledons</taxon>
        <taxon>Gunneridae</taxon>
        <taxon>Pentapetalae</taxon>
        <taxon>asterids</taxon>
        <taxon>lamiids</taxon>
        <taxon>Solanales</taxon>
        <taxon>Solanaceae</taxon>
        <taxon>Solanoideae</taxon>
        <taxon>Solaneae</taxon>
        <taxon>Solanum</taxon>
        <taxon>Solanum subgen. Lycopersicon</taxon>
    </lineage>
</organism>
<dbReference type="AlphaFoldDB" id="A0A6N2B848"/>
<dbReference type="InterPro" id="IPR000916">
    <property type="entry name" value="Bet_v_I/MLP"/>
</dbReference>
<dbReference type="SMART" id="SM01037">
    <property type="entry name" value="Bet_v_1"/>
    <property type="match status" value="1"/>
</dbReference>
<dbReference type="EMBL" id="RXGB01003995">
    <property type="protein sequence ID" value="TMW90786.1"/>
    <property type="molecule type" value="Genomic_DNA"/>
</dbReference>
<protein>
    <recommendedName>
        <fullName evidence="1">Bet v I/Major latex protein domain-containing protein</fullName>
    </recommendedName>
</protein>
<name>A0A6N2B848_SOLCI</name>
<dbReference type="PANTHER" id="PTHR31907">
    <property type="entry name" value="MLP-LIKE PROTEIN 423"/>
    <property type="match status" value="1"/>
</dbReference>
<comment type="caution">
    <text evidence="2">The sequence shown here is derived from an EMBL/GenBank/DDBJ whole genome shotgun (WGS) entry which is preliminary data.</text>
</comment>
<dbReference type="Gene3D" id="3.30.530.20">
    <property type="match status" value="1"/>
</dbReference>
<accession>A0A6N2B848</accession>
<dbReference type="InterPro" id="IPR023393">
    <property type="entry name" value="START-like_dom_sf"/>
</dbReference>
<dbReference type="SUPFAM" id="SSF55961">
    <property type="entry name" value="Bet v1-like"/>
    <property type="match status" value="1"/>
</dbReference>
<dbReference type="Pfam" id="PF00407">
    <property type="entry name" value="Bet_v_1"/>
    <property type="match status" value="1"/>
</dbReference>